<dbReference type="PANTHER" id="PTHR44170:SF6">
    <property type="entry name" value="CONTACTIN"/>
    <property type="match status" value="1"/>
</dbReference>
<comment type="caution">
    <text evidence="10">The sequence shown here is derived from an EMBL/GenBank/DDBJ whole genome shotgun (WGS) entry which is preliminary data.</text>
</comment>
<organism evidence="10 11">
    <name type="scientific">Allacma fusca</name>
    <dbReference type="NCBI Taxonomy" id="39272"/>
    <lineage>
        <taxon>Eukaryota</taxon>
        <taxon>Metazoa</taxon>
        <taxon>Ecdysozoa</taxon>
        <taxon>Arthropoda</taxon>
        <taxon>Hexapoda</taxon>
        <taxon>Collembola</taxon>
        <taxon>Symphypleona</taxon>
        <taxon>Sminthuridae</taxon>
        <taxon>Allacma</taxon>
    </lineage>
</organism>
<evidence type="ECO:0000256" key="2">
    <source>
        <dbReference type="ARBA" id="ARBA00022692"/>
    </source>
</evidence>
<dbReference type="GO" id="GO:0016020">
    <property type="term" value="C:membrane"/>
    <property type="evidence" value="ECO:0007669"/>
    <property type="project" value="UniProtKB-SubCell"/>
</dbReference>
<feature type="transmembrane region" description="Helical" evidence="8">
    <location>
        <begin position="114"/>
        <end position="133"/>
    </location>
</feature>
<evidence type="ECO:0000256" key="4">
    <source>
        <dbReference type="ARBA" id="ARBA00022737"/>
    </source>
</evidence>
<dbReference type="SMART" id="SM00060">
    <property type="entry name" value="FN3"/>
    <property type="match status" value="1"/>
</dbReference>
<dbReference type="InterPro" id="IPR003961">
    <property type="entry name" value="FN3_dom"/>
</dbReference>
<gene>
    <name evidence="10" type="ORF">AFUS01_LOCUS31736</name>
</gene>
<name>A0A8J2KXX5_9HEXA</name>
<dbReference type="Pfam" id="PF00041">
    <property type="entry name" value="fn3"/>
    <property type="match status" value="1"/>
</dbReference>
<keyword evidence="7" id="KW-1015">Disulfide bond</keyword>
<evidence type="ECO:0000256" key="8">
    <source>
        <dbReference type="SAM" id="Phobius"/>
    </source>
</evidence>
<reference evidence="10" key="1">
    <citation type="submission" date="2021-06" db="EMBL/GenBank/DDBJ databases">
        <authorList>
            <person name="Hodson N. C."/>
            <person name="Mongue J. A."/>
            <person name="Jaron S. K."/>
        </authorList>
    </citation>
    <scope>NUCLEOTIDE SEQUENCE</scope>
</reference>
<evidence type="ECO:0000256" key="1">
    <source>
        <dbReference type="ARBA" id="ARBA00004370"/>
    </source>
</evidence>
<evidence type="ECO:0000256" key="3">
    <source>
        <dbReference type="ARBA" id="ARBA00022729"/>
    </source>
</evidence>
<keyword evidence="4" id="KW-0677">Repeat</keyword>
<feature type="non-terminal residue" evidence="10">
    <location>
        <position position="1"/>
    </location>
</feature>
<protein>
    <recommendedName>
        <fullName evidence="9">Fibronectin type-III domain-containing protein</fullName>
    </recommendedName>
</protein>
<dbReference type="EMBL" id="CAJVCH010509553">
    <property type="protein sequence ID" value="CAG7821394.1"/>
    <property type="molecule type" value="Genomic_DNA"/>
</dbReference>
<dbReference type="CDD" id="cd00063">
    <property type="entry name" value="FN3"/>
    <property type="match status" value="1"/>
</dbReference>
<proteinExistence type="predicted"/>
<dbReference type="FunFam" id="2.60.40.10:FF:000093">
    <property type="entry name" value="Down syndrome cell adhesion molecule, isoform B"/>
    <property type="match status" value="1"/>
</dbReference>
<dbReference type="Proteomes" id="UP000708208">
    <property type="component" value="Unassembled WGS sequence"/>
</dbReference>
<evidence type="ECO:0000256" key="6">
    <source>
        <dbReference type="ARBA" id="ARBA00023136"/>
    </source>
</evidence>
<evidence type="ECO:0000313" key="11">
    <source>
        <dbReference type="Proteomes" id="UP000708208"/>
    </source>
</evidence>
<feature type="domain" description="Fibronectin type-III" evidence="9">
    <location>
        <begin position="4"/>
        <end position="113"/>
    </location>
</feature>
<dbReference type="PANTHER" id="PTHR44170">
    <property type="entry name" value="PROTEIN SIDEKICK"/>
    <property type="match status" value="1"/>
</dbReference>
<evidence type="ECO:0000256" key="7">
    <source>
        <dbReference type="ARBA" id="ARBA00023157"/>
    </source>
</evidence>
<dbReference type="AlphaFoldDB" id="A0A8J2KXX5"/>
<evidence type="ECO:0000313" key="10">
    <source>
        <dbReference type="EMBL" id="CAG7821394.1"/>
    </source>
</evidence>
<keyword evidence="5 8" id="KW-1133">Transmembrane helix</keyword>
<comment type="subcellular location">
    <subcellularLocation>
        <location evidence="1">Membrane</location>
    </subcellularLocation>
</comment>
<dbReference type="GO" id="GO:0098609">
    <property type="term" value="P:cell-cell adhesion"/>
    <property type="evidence" value="ECO:0007669"/>
    <property type="project" value="TreeGrafter"/>
</dbReference>
<keyword evidence="11" id="KW-1185">Reference proteome</keyword>
<evidence type="ECO:0000259" key="9">
    <source>
        <dbReference type="PROSITE" id="PS50853"/>
    </source>
</evidence>
<dbReference type="PROSITE" id="PS50853">
    <property type="entry name" value="FN3"/>
    <property type="match status" value="1"/>
</dbReference>
<keyword evidence="3" id="KW-0732">Signal</keyword>
<keyword evidence="6 8" id="KW-0472">Membrane</keyword>
<accession>A0A8J2KXX5</accession>
<evidence type="ECO:0000256" key="5">
    <source>
        <dbReference type="ARBA" id="ARBA00022989"/>
    </source>
</evidence>
<keyword evidence="2 8" id="KW-0812">Transmembrane</keyword>
<dbReference type="OrthoDB" id="5969272at2759"/>
<sequence length="155" mass="17237">PSLPPEKISCTATSSESLQITWDDPGLEGRHGIIQGYKVMHQVSDSVSDSNGLTLPNSQESEEFPVETKLTTSKTTGLHGLRPWTNYSVSVLAFTAMGDGKLSQPILCQTEEDGVYLSLLLYVVFFTLSSSSYFPLYDIFFPPYFFLLRILLLTK</sequence>